<sequence>MLSSRDTLKNYESLTMFYTCTPEEHRLIEGQRRLDHIVSQCFETLDTLVYYSPEPPVGFDFGRKRHIDSGDLYDMSGALLTNSSVEENPFAAKSADYVGEDLVNPRLLLIEPSFSLHEPRKPKDLSPLPAVHHKLKSTDKSPKEGRNESSGLSQLESDNQQSQADQNLNFSTSPYVDWNHPNLLAPTGFSSWGLSGETGGKFNEFVENSAQPPSHQAQSSSNRRVTPVPAPQPWRRLGIVNPFGDDLPRTPTKKSRSHRPRATSTSQTQETTLSPSKPEVNGLSEPKPLSLNGFLHLRLDDKKHRNKLKRRKTNIE</sequence>
<dbReference type="EMBL" id="SKBN01000124">
    <property type="protein sequence ID" value="TGJ82556.1"/>
    <property type="molecule type" value="Genomic_DNA"/>
</dbReference>
<gene>
    <name evidence="2" type="ORF">E0Z10_g6211</name>
</gene>
<dbReference type="AlphaFoldDB" id="A0A4Z0YYX2"/>
<dbReference type="Proteomes" id="UP000297716">
    <property type="component" value="Unassembled WGS sequence"/>
</dbReference>
<feature type="region of interest" description="Disordered" evidence="1">
    <location>
        <begin position="118"/>
        <end position="165"/>
    </location>
</feature>
<feature type="region of interest" description="Disordered" evidence="1">
    <location>
        <begin position="203"/>
        <end position="316"/>
    </location>
</feature>
<protein>
    <submittedName>
        <fullName evidence="2">Uncharacterized protein</fullName>
    </submittedName>
</protein>
<feature type="compositionally biased region" description="Low complexity" evidence="1">
    <location>
        <begin position="263"/>
        <end position="272"/>
    </location>
</feature>
<feature type="compositionally biased region" description="Basic and acidic residues" evidence="1">
    <location>
        <begin position="136"/>
        <end position="147"/>
    </location>
</feature>
<evidence type="ECO:0000313" key="2">
    <source>
        <dbReference type="EMBL" id="TGJ82556.1"/>
    </source>
</evidence>
<feature type="compositionally biased region" description="Polar residues" evidence="1">
    <location>
        <begin position="148"/>
        <end position="165"/>
    </location>
</feature>
<keyword evidence="3" id="KW-1185">Reference proteome</keyword>
<evidence type="ECO:0000313" key="3">
    <source>
        <dbReference type="Proteomes" id="UP000297716"/>
    </source>
</evidence>
<feature type="compositionally biased region" description="Basic residues" evidence="1">
    <location>
        <begin position="251"/>
        <end position="261"/>
    </location>
</feature>
<accession>A0A4Z0YYX2</accession>
<organism evidence="2 3">
    <name type="scientific">Xylaria hypoxylon</name>
    <dbReference type="NCBI Taxonomy" id="37992"/>
    <lineage>
        <taxon>Eukaryota</taxon>
        <taxon>Fungi</taxon>
        <taxon>Dikarya</taxon>
        <taxon>Ascomycota</taxon>
        <taxon>Pezizomycotina</taxon>
        <taxon>Sordariomycetes</taxon>
        <taxon>Xylariomycetidae</taxon>
        <taxon>Xylariales</taxon>
        <taxon>Xylariaceae</taxon>
        <taxon>Xylaria</taxon>
    </lineage>
</organism>
<name>A0A4Z0YYX2_9PEZI</name>
<feature type="compositionally biased region" description="Low complexity" evidence="1">
    <location>
        <begin position="209"/>
        <end position="221"/>
    </location>
</feature>
<reference evidence="2 3" key="1">
    <citation type="submission" date="2019-03" db="EMBL/GenBank/DDBJ databases">
        <title>Draft genome sequence of Xylaria hypoxylon DSM 108379, a ubiquitous saprotrophic-parasitic fungi on hardwood.</title>
        <authorList>
            <person name="Buettner E."/>
            <person name="Leonhardt S."/>
            <person name="Gebauer A.M."/>
            <person name="Liers C."/>
            <person name="Hofrichter M."/>
            <person name="Kellner H."/>
        </authorList>
    </citation>
    <scope>NUCLEOTIDE SEQUENCE [LARGE SCALE GENOMIC DNA]</scope>
    <source>
        <strain evidence="2 3">DSM 108379</strain>
    </source>
</reference>
<evidence type="ECO:0000256" key="1">
    <source>
        <dbReference type="SAM" id="MobiDB-lite"/>
    </source>
</evidence>
<dbReference type="OrthoDB" id="5235253at2759"/>
<feature type="compositionally biased region" description="Basic residues" evidence="1">
    <location>
        <begin position="304"/>
        <end position="316"/>
    </location>
</feature>
<comment type="caution">
    <text evidence="2">The sequence shown here is derived from an EMBL/GenBank/DDBJ whole genome shotgun (WGS) entry which is preliminary data.</text>
</comment>
<proteinExistence type="predicted"/>